<gene>
    <name evidence="2" type="ORF">QBC47DRAFT_412378</name>
</gene>
<evidence type="ECO:0000313" key="3">
    <source>
        <dbReference type="Proteomes" id="UP001239445"/>
    </source>
</evidence>
<evidence type="ECO:0000313" key="2">
    <source>
        <dbReference type="EMBL" id="KAK1757035.1"/>
    </source>
</evidence>
<dbReference type="AlphaFoldDB" id="A0AAJ0FDC4"/>
<feature type="region of interest" description="Disordered" evidence="1">
    <location>
        <begin position="172"/>
        <end position="199"/>
    </location>
</feature>
<comment type="caution">
    <text evidence="2">The sequence shown here is derived from an EMBL/GenBank/DDBJ whole genome shotgun (WGS) entry which is preliminary data.</text>
</comment>
<name>A0AAJ0FDC4_9PEZI</name>
<evidence type="ECO:0000256" key="1">
    <source>
        <dbReference type="SAM" id="MobiDB-lite"/>
    </source>
</evidence>
<protein>
    <submittedName>
        <fullName evidence="2">Uncharacterized protein</fullName>
    </submittedName>
</protein>
<sequence>MDDTDSDIDFSENTSPRADYTQGFGSFDFLPRDFADSVPGRIEYKYKIWPAERLRTVRGPTLELIKPFPFMKLPAEIRYQIYGILLARLFPGHNLYFDNNAVGRGVRFVVSDSAYASDLKEDDYAKMTVEYGFPVVDPPMEYRTVDEWRSISETFYRGDVLETYKAIRALEEKPDANGGDGSDNSSSDNGHGFRIPRGSARSAPLVPMESFPPLPAFPAPPVLTLADKAEEGEEEEVEEAGDFSPSPESVLGIDSTFFELEGASQLYRPYCVTISRVMDPDPDCETRQHEPDPDHLMFKTSFWLSQSLSPGEGLERYGCRYRPPRQDIDKCTCRYRTPLDYQIARDLSQVSRKFTAEMGSVLWTNATIEVFDPAVFGLFAHTRPAAFELVRGVVLHMACFGDSYDTEVATVREVCDAFNRRAERGRALRFFTVVLSAKRLAVPDYGAYTAEGHDSGSEGANFEAAAELRTAELATVFRGLQMAPGASFQVKFGRVPSTPPTLARGSCGLLAAVFRIFGRCRDAWLPECIRGTGH</sequence>
<accession>A0AAJ0FDC4</accession>
<keyword evidence="3" id="KW-1185">Reference proteome</keyword>
<dbReference type="Proteomes" id="UP001239445">
    <property type="component" value="Unassembled WGS sequence"/>
</dbReference>
<dbReference type="EMBL" id="MU839831">
    <property type="protein sequence ID" value="KAK1757035.1"/>
    <property type="molecule type" value="Genomic_DNA"/>
</dbReference>
<reference evidence="2" key="1">
    <citation type="submission" date="2023-06" db="EMBL/GenBank/DDBJ databases">
        <title>Genome-scale phylogeny and comparative genomics of the fungal order Sordariales.</title>
        <authorList>
            <consortium name="Lawrence Berkeley National Laboratory"/>
            <person name="Hensen N."/>
            <person name="Bonometti L."/>
            <person name="Westerberg I."/>
            <person name="Brannstrom I.O."/>
            <person name="Guillou S."/>
            <person name="Cros-Aarteil S."/>
            <person name="Calhoun S."/>
            <person name="Haridas S."/>
            <person name="Kuo A."/>
            <person name="Mondo S."/>
            <person name="Pangilinan J."/>
            <person name="Riley R."/>
            <person name="Labutti K."/>
            <person name="Andreopoulos B."/>
            <person name="Lipzen A."/>
            <person name="Chen C."/>
            <person name="Yanf M."/>
            <person name="Daum C."/>
            <person name="Ng V."/>
            <person name="Clum A."/>
            <person name="Steindorff A."/>
            <person name="Ohm R."/>
            <person name="Martin F."/>
            <person name="Silar P."/>
            <person name="Natvig D."/>
            <person name="Lalanne C."/>
            <person name="Gautier V."/>
            <person name="Ament-Velasquez S.L."/>
            <person name="Kruys A."/>
            <person name="Hutchinson M.I."/>
            <person name="Powell A.J."/>
            <person name="Barry K."/>
            <person name="Miller A.N."/>
            <person name="Grigoriev I.V."/>
            <person name="Debuchy R."/>
            <person name="Gladieux P."/>
            <person name="Thoren M.H."/>
            <person name="Johannesson H."/>
        </authorList>
    </citation>
    <scope>NUCLEOTIDE SEQUENCE</scope>
    <source>
        <strain evidence="2">PSN4</strain>
    </source>
</reference>
<proteinExistence type="predicted"/>
<organism evidence="2 3">
    <name type="scientific">Echria macrotheca</name>
    <dbReference type="NCBI Taxonomy" id="438768"/>
    <lineage>
        <taxon>Eukaryota</taxon>
        <taxon>Fungi</taxon>
        <taxon>Dikarya</taxon>
        <taxon>Ascomycota</taxon>
        <taxon>Pezizomycotina</taxon>
        <taxon>Sordariomycetes</taxon>
        <taxon>Sordariomycetidae</taxon>
        <taxon>Sordariales</taxon>
        <taxon>Schizotheciaceae</taxon>
        <taxon>Echria</taxon>
    </lineage>
</organism>